<feature type="compositionally biased region" description="Low complexity" evidence="7">
    <location>
        <begin position="357"/>
        <end position="367"/>
    </location>
</feature>
<dbReference type="EMBL" id="AP009384">
    <property type="protein sequence ID" value="BAF88826.1"/>
    <property type="molecule type" value="Genomic_DNA"/>
</dbReference>
<dbReference type="GO" id="GO:0005886">
    <property type="term" value="C:plasma membrane"/>
    <property type="evidence" value="ECO:0007669"/>
    <property type="project" value="UniProtKB-SubCell"/>
</dbReference>
<dbReference type="PROSITE" id="PS50885">
    <property type="entry name" value="HAMP"/>
    <property type="match status" value="1"/>
</dbReference>
<dbReference type="STRING" id="438753.AZC_2828"/>
<evidence type="ECO:0000256" key="5">
    <source>
        <dbReference type="PROSITE-ProRule" id="PRU00284"/>
    </source>
</evidence>
<sequence length="591" mass="61863">MSGLPVPLCWAGGNSRPHVPVMGDRMSFKNLSVMLKIGAIVLMLSACAGVGVALLSSQLHTVIGTYDAVIKNDEAAVLALVRYNRQVAVLQRALYQIAVASTPEQSAAADKELSDALAAMNNRLKEAKAASEQVGAIAQSFSARVDAAMASPCGPVIKFAREAMDPQSIVTAGQRMTNECDAALKPIGQEIVRANDRITAELNQRTDAVRDDALRLATLITTALAIAVLVCFGLGFAVARYGIVVPINRVLGVMSDIQAGKLQVKVPDTDRGDEVGTIAKSVETFRQGLEEAERLRQEAALQEQRSAEKVRNERLQIAANFEATMGNLARAFAQSSHEMSDAARSLAATAEETSRQAEAVGGAAEEASTNVNTVAASTEEMTASIREISAQVSQTATIATAAAAETSRTQTEIIELSQSAAKIGEVVDLITNIASQTNLLALNATIEAARAGESGKGFAVVAQEVKQLAAQTAKATEEIAGKVGEIQQATNRSVESIDRIVTTIGQIQTAASTVASAVEEQGAATAEIASNTQQAARGTETVNHNIAGVGRAAEMTGAASSQLMTLSQSITDQAQQLKREVEQVVANLRAG</sequence>
<reference evidence="12 13" key="5">
    <citation type="journal article" date="2010" name="Appl. Environ. Microbiol.">
        <title>phrR-like gene praR of Azorhizobium caulinodans ORS571 is essential for symbiosis with Sesbania rostrata and is involved in expression of reb genes.</title>
        <authorList>
            <person name="Akiba N."/>
            <person name="Aono T."/>
            <person name="Toyazaki H."/>
            <person name="Sato S."/>
            <person name="Oyaizu H."/>
        </authorList>
    </citation>
    <scope>NUCLEOTIDE SEQUENCE [LARGE SCALE GENOMIC DNA]</scope>
    <source>
        <strain evidence="13">ATCC 43989 / DSM 5975 / JCM 20966 / LMG 6465 / NBRC 14845 / NCIMB 13405 / ORS 571</strain>
    </source>
</reference>
<keyword evidence="12" id="KW-0808">Transferase</keyword>
<keyword evidence="13" id="KW-1185">Reference proteome</keyword>
<feature type="transmembrane region" description="Helical" evidence="8">
    <location>
        <begin position="33"/>
        <end position="55"/>
    </location>
</feature>
<dbReference type="PANTHER" id="PTHR32089:SF112">
    <property type="entry name" value="LYSOZYME-LIKE PROTEIN-RELATED"/>
    <property type="match status" value="1"/>
</dbReference>
<dbReference type="SUPFAM" id="SSF58104">
    <property type="entry name" value="Methyl-accepting chemotaxis protein (MCP) signaling domain"/>
    <property type="match status" value="1"/>
</dbReference>
<keyword evidence="2" id="KW-0997">Cell inner membrane</keyword>
<feature type="domain" description="Methyl-accepting transducer" evidence="9">
    <location>
        <begin position="335"/>
        <end position="571"/>
    </location>
</feature>
<keyword evidence="8" id="KW-0812">Transmembrane</keyword>
<evidence type="ECO:0000256" key="6">
    <source>
        <dbReference type="SAM" id="Coils"/>
    </source>
</evidence>
<keyword evidence="8" id="KW-0472">Membrane</keyword>
<dbReference type="PROSITE" id="PS50111">
    <property type="entry name" value="CHEMOTAXIS_TRANSDUC_2"/>
    <property type="match status" value="1"/>
</dbReference>
<dbReference type="SMART" id="SM00304">
    <property type="entry name" value="HAMP"/>
    <property type="match status" value="1"/>
</dbReference>
<reference evidence="12 13" key="1">
    <citation type="journal article" date="2007" name="Appl. Environ. Microbiol.">
        <title>Rhizobial factors required for stem nodule maturation and maintenance in Sesbania rostrata-Azorhizobium caulinodans ORS571 symbiosis.</title>
        <authorList>
            <person name="Suzuki S."/>
            <person name="Aono T."/>
            <person name="Lee KB."/>
            <person name="Suzuki T."/>
            <person name="Liu CT."/>
            <person name="Miwa H."/>
            <person name="Wakao S."/>
            <person name="Iki T."/>
            <person name="Oyaizu H."/>
        </authorList>
    </citation>
    <scope>NUCLEOTIDE SEQUENCE [LARGE SCALE GENOMIC DNA]</scope>
    <source>
        <strain evidence="13">ATCC 43989 / DSM 5975 / JCM 20966 / LMG 6465 / NBRC 14845 / NCIMB 13405 / ORS 571</strain>
    </source>
</reference>
<organism evidence="12 13">
    <name type="scientific">Azorhizobium caulinodans (strain ATCC 43989 / DSM 5975 / JCM 20966 / LMG 6465 / NBRC 14845 / NCIMB 13405 / ORS 571)</name>
    <dbReference type="NCBI Taxonomy" id="438753"/>
    <lineage>
        <taxon>Bacteria</taxon>
        <taxon>Pseudomonadati</taxon>
        <taxon>Pseudomonadota</taxon>
        <taxon>Alphaproteobacteria</taxon>
        <taxon>Hyphomicrobiales</taxon>
        <taxon>Xanthobacteraceae</taxon>
        <taxon>Azorhizobium</taxon>
    </lineage>
</organism>
<evidence type="ECO:0000256" key="7">
    <source>
        <dbReference type="SAM" id="MobiDB-lite"/>
    </source>
</evidence>
<dbReference type="Gene3D" id="1.10.8.500">
    <property type="entry name" value="HAMP domain in histidine kinase"/>
    <property type="match status" value="1"/>
</dbReference>
<keyword evidence="12" id="KW-0418">Kinase</keyword>
<name>A8I9T0_AZOC5</name>
<keyword evidence="6" id="KW-0175">Coiled coil</keyword>
<keyword evidence="8" id="KW-1133">Transmembrane helix</keyword>
<feature type="region of interest" description="Disordered" evidence="7">
    <location>
        <begin position="348"/>
        <end position="369"/>
    </location>
</feature>
<dbReference type="GO" id="GO:0006935">
    <property type="term" value="P:chemotaxis"/>
    <property type="evidence" value="ECO:0007669"/>
    <property type="project" value="InterPro"/>
</dbReference>
<dbReference type="Pfam" id="PF00672">
    <property type="entry name" value="HAMP"/>
    <property type="match status" value="1"/>
</dbReference>
<comment type="similarity">
    <text evidence="4">Belongs to the methyl-accepting chemotaxis (MCP) protein family.</text>
</comment>
<evidence type="ECO:0000259" key="10">
    <source>
        <dbReference type="PROSITE" id="PS50192"/>
    </source>
</evidence>
<evidence type="ECO:0000313" key="13">
    <source>
        <dbReference type="Proteomes" id="UP000000270"/>
    </source>
</evidence>
<comment type="subcellular location">
    <subcellularLocation>
        <location evidence="1">Cell inner membrane</location>
        <topology evidence="1">Multi-pass membrane protein</topology>
    </subcellularLocation>
</comment>
<evidence type="ECO:0000256" key="8">
    <source>
        <dbReference type="SAM" id="Phobius"/>
    </source>
</evidence>
<dbReference type="PRINTS" id="PR00260">
    <property type="entry name" value="CHEMTRNSDUCR"/>
</dbReference>
<dbReference type="SMART" id="SM00283">
    <property type="entry name" value="MA"/>
    <property type="match status" value="1"/>
</dbReference>
<dbReference type="GO" id="GO:0016301">
    <property type="term" value="F:kinase activity"/>
    <property type="evidence" value="ECO:0007669"/>
    <property type="project" value="UniProtKB-KW"/>
</dbReference>
<accession>A8I9T0</accession>
<dbReference type="InterPro" id="IPR003660">
    <property type="entry name" value="HAMP_dom"/>
</dbReference>
<dbReference type="KEGG" id="azc:AZC_2828"/>
<evidence type="ECO:0000313" key="12">
    <source>
        <dbReference type="EMBL" id="BAF88826.1"/>
    </source>
</evidence>
<reference evidence="13" key="2">
    <citation type="submission" date="2007-04" db="EMBL/GenBank/DDBJ databases">
        <title>Complete genome sequence of the nitrogen-fixing bacterium Azorhizobium caulinodans ORS571.</title>
        <authorList>
            <person name="Lee K.B."/>
            <person name="Backer P.D."/>
            <person name="Aono T."/>
            <person name="Liu C.T."/>
            <person name="Suzuki S."/>
            <person name="Suzuki T."/>
            <person name="Kaneko T."/>
            <person name="Yamada M."/>
            <person name="Tabata S."/>
            <person name="Kupfer D.M."/>
            <person name="Najar F.Z."/>
            <person name="Wiley G.B."/>
            <person name="Roe B."/>
            <person name="Binnewies T."/>
            <person name="Ussery D."/>
            <person name="Vereecke D."/>
            <person name="Gevers D."/>
            <person name="Holsters M."/>
            <person name="Oyaizu H."/>
        </authorList>
    </citation>
    <scope>NUCLEOTIDE SEQUENCE [LARGE SCALE GENOMIC DNA]</scope>
    <source>
        <strain evidence="13">ATCC 43989 / DSM 5975 / JCM 20966 / LMG 6465 / NBRC 14845 / NCIMB 13405 / ORS 571</strain>
    </source>
</reference>
<feature type="coiled-coil region" evidence="6">
    <location>
        <begin position="282"/>
        <end position="312"/>
    </location>
</feature>
<dbReference type="InterPro" id="IPR000727">
    <property type="entry name" value="T_SNARE_dom"/>
</dbReference>
<feature type="domain" description="HAMP" evidence="11">
    <location>
        <begin position="241"/>
        <end position="294"/>
    </location>
</feature>
<evidence type="ECO:0000256" key="2">
    <source>
        <dbReference type="ARBA" id="ARBA00022519"/>
    </source>
</evidence>
<dbReference type="Pfam" id="PF00015">
    <property type="entry name" value="MCPsignal"/>
    <property type="match status" value="1"/>
</dbReference>
<dbReference type="InterPro" id="IPR004090">
    <property type="entry name" value="Chemotax_Me-accpt_rcpt"/>
</dbReference>
<reference evidence="12 13" key="4">
    <citation type="journal article" date="2009" name="Appl. Environ. Microbiol.">
        <title>Comparative genome-wide transcriptional profiling of Azorhizobium caulinodans ORS571 grown under free-living and symbiotic conditions.</title>
        <authorList>
            <person name="Tsukada S."/>
            <person name="Aono T."/>
            <person name="Akiba N."/>
            <person name="Lee KB."/>
            <person name="Liu CT."/>
            <person name="Toyazaki H."/>
            <person name="Oyaizu H."/>
        </authorList>
    </citation>
    <scope>NUCLEOTIDE SEQUENCE [LARGE SCALE GENOMIC DNA]</scope>
    <source>
        <strain evidence="13">ATCC 43989 / DSM 5975 / JCM 20966 / LMG 6465 / NBRC 14845 / NCIMB 13405 / ORS 571</strain>
    </source>
</reference>
<keyword evidence="2" id="KW-1003">Cell membrane</keyword>
<reference evidence="12 13" key="6">
    <citation type="journal article" date="2011" name="Appl. Environ. Microbiol.">
        <title>Involvement of the azorhizobial chromosome partition gene (parA) in the onset of bacteroid differentiation during Sesbania rostrata stem nodule development.</title>
        <authorList>
            <person name="Liu CT."/>
            <person name="Lee KB."/>
            <person name="Wang YS."/>
            <person name="Peng MH."/>
            <person name="Lee KT."/>
            <person name="Suzuki S."/>
            <person name="Suzuki T."/>
            <person name="Oyaizu H."/>
        </authorList>
    </citation>
    <scope>NUCLEOTIDE SEQUENCE [LARGE SCALE GENOMIC DNA]</scope>
    <source>
        <strain evidence="13">ATCC 43989 / DSM 5975 / JCM 20966 / LMG 6465 / NBRC 14845 / NCIMB 13405 / ORS 571</strain>
    </source>
</reference>
<evidence type="ECO:0000256" key="1">
    <source>
        <dbReference type="ARBA" id="ARBA00004429"/>
    </source>
</evidence>
<dbReference type="eggNOG" id="COG0840">
    <property type="taxonomic scope" value="Bacteria"/>
</dbReference>
<dbReference type="AlphaFoldDB" id="A8I9T0"/>
<feature type="transmembrane region" description="Helical" evidence="8">
    <location>
        <begin position="213"/>
        <end position="239"/>
    </location>
</feature>
<protein>
    <submittedName>
        <fullName evidence="12">Histidine kinase</fullName>
    </submittedName>
</protein>
<dbReference type="GO" id="GO:0004888">
    <property type="term" value="F:transmembrane signaling receptor activity"/>
    <property type="evidence" value="ECO:0007669"/>
    <property type="project" value="InterPro"/>
</dbReference>
<dbReference type="Proteomes" id="UP000000270">
    <property type="component" value="Chromosome"/>
</dbReference>
<reference evidence="12 13" key="3">
    <citation type="journal article" date="2008" name="BMC Genomics">
        <title>The genome of the versatile nitrogen fixer Azorhizobium caulinodans ORS571.</title>
        <authorList>
            <person name="Lee KB."/>
            <person name="Backer P.D."/>
            <person name="Aono T."/>
            <person name="Liu CT."/>
            <person name="Suzuki S."/>
            <person name="Suzuki T."/>
            <person name="Kaneko T."/>
            <person name="Yamada M."/>
            <person name="Tabata S."/>
            <person name="Kupfer D.M."/>
            <person name="Najar F.Z."/>
            <person name="Wiley G.B."/>
            <person name="Roe B."/>
            <person name="Binnewies T.T."/>
            <person name="Ussery D.W."/>
            <person name="D'Haeze W."/>
            <person name="Herder J.D."/>
            <person name="Gevers D."/>
            <person name="Vereecke D."/>
            <person name="Holsters M."/>
            <person name="Oyaizu H."/>
        </authorList>
    </citation>
    <scope>NUCLEOTIDE SEQUENCE [LARGE SCALE GENOMIC DNA]</scope>
    <source>
        <strain evidence="13">ATCC 43989 / DSM 5975 / JCM 20966 / LMG 6465 / NBRC 14845 / NCIMB 13405 / ORS 571</strain>
    </source>
</reference>
<evidence type="ECO:0000259" key="9">
    <source>
        <dbReference type="PROSITE" id="PS50111"/>
    </source>
</evidence>
<evidence type="ECO:0000256" key="3">
    <source>
        <dbReference type="ARBA" id="ARBA00023224"/>
    </source>
</evidence>
<gene>
    <name evidence="12" type="ordered locus">AZC_2828</name>
</gene>
<evidence type="ECO:0000256" key="4">
    <source>
        <dbReference type="ARBA" id="ARBA00029447"/>
    </source>
</evidence>
<feature type="domain" description="T-SNARE coiled-coil homology" evidence="10">
    <location>
        <begin position="487"/>
        <end position="549"/>
    </location>
</feature>
<dbReference type="HOGENOM" id="CLU_000445_107_27_5"/>
<keyword evidence="3 5" id="KW-0807">Transducer</keyword>
<dbReference type="GO" id="GO:0007165">
    <property type="term" value="P:signal transduction"/>
    <property type="evidence" value="ECO:0007669"/>
    <property type="project" value="UniProtKB-KW"/>
</dbReference>
<dbReference type="Gene3D" id="1.10.287.950">
    <property type="entry name" value="Methyl-accepting chemotaxis protein"/>
    <property type="match status" value="1"/>
</dbReference>
<dbReference type="PROSITE" id="PS50192">
    <property type="entry name" value="T_SNARE"/>
    <property type="match status" value="1"/>
</dbReference>
<evidence type="ECO:0000259" key="11">
    <source>
        <dbReference type="PROSITE" id="PS50885"/>
    </source>
</evidence>
<proteinExistence type="inferred from homology"/>
<dbReference type="PANTHER" id="PTHR32089">
    <property type="entry name" value="METHYL-ACCEPTING CHEMOTAXIS PROTEIN MCPB"/>
    <property type="match status" value="1"/>
</dbReference>
<dbReference type="InterPro" id="IPR004089">
    <property type="entry name" value="MCPsignal_dom"/>
</dbReference>